<dbReference type="Gene3D" id="3.40.50.300">
    <property type="entry name" value="P-loop containing nucleotide triphosphate hydrolases"/>
    <property type="match status" value="1"/>
</dbReference>
<evidence type="ECO:0000259" key="1">
    <source>
        <dbReference type="Pfam" id="PF23948"/>
    </source>
</evidence>
<dbReference type="PROSITE" id="PS00675">
    <property type="entry name" value="SIGMA54_INTERACT_1"/>
    <property type="match status" value="1"/>
</dbReference>
<evidence type="ECO:0000313" key="2">
    <source>
        <dbReference type="EMBL" id="KAF9996507.1"/>
    </source>
</evidence>
<comment type="caution">
    <text evidence="2">The sequence shown here is derived from an EMBL/GenBank/DDBJ whole genome shotgun (WGS) entry which is preliminary data.</text>
</comment>
<dbReference type="Proteomes" id="UP000703661">
    <property type="component" value="Unassembled WGS sequence"/>
</dbReference>
<name>A0A9P6MEY2_9FUNG</name>
<dbReference type="InterPro" id="IPR027417">
    <property type="entry name" value="P-loop_NTPase"/>
</dbReference>
<protein>
    <recommendedName>
        <fullName evidence="1">Arm-like repeat domain-containing protein</fullName>
    </recommendedName>
</protein>
<evidence type="ECO:0000313" key="3">
    <source>
        <dbReference type="Proteomes" id="UP000703661"/>
    </source>
</evidence>
<dbReference type="InterPro" id="IPR025662">
    <property type="entry name" value="Sigma_54_int_dom_ATP-bd_1"/>
</dbReference>
<dbReference type="Pfam" id="PF23948">
    <property type="entry name" value="ARM_5"/>
    <property type="match status" value="1"/>
</dbReference>
<sequence>MATDIIRAFVRDELKMSDVVAETLSLAAVLNRDESRKLLEAFVDAIDQSLLLKVNLLDGLSHLMKNIPLGDLDSDDLVKILELLSMRLKGTHQQSTHHIYQLSLTVPRVLDSMVDSQVEGIEREPLHEPLSQYLMDLQQSSDPCLVYQAAYAYQALQYIPDDETILQTMLRRTGKVVKGISGVVAAVKALDLNGFIDGLQHIQVGLSGASEATSMVSGACLNTKTLIESGHGFLQSLQESFSFTRKSAWYPALRGLDSLLQEGKLTEFEKLAREAPCRKDPAFQWGVCQRLGEIAMNTLWDTNTRQCAISFLGEMYSNDTTWGQHTSVKQLVLQVLSKLTESSEGTVANHAESQLQDLEMDGDSKKRDLYHACMQENQSQYILTATSPSPRECRLLDRVQNKQDVESTLHQLKRERLKEQGQDVYISPRAKVNANTTEDFDLTSKVQEFLNSNKKVFLLLGDSGAGKSTFNRALEIDLWHKYNKVGGKIPLFIHLPAIKDLERDLIEERLRQANFTENQIRELKLHHEVILICDGYDETQQTRNL</sequence>
<organism evidence="2 3">
    <name type="scientific">Entomortierella chlamydospora</name>
    <dbReference type="NCBI Taxonomy" id="101097"/>
    <lineage>
        <taxon>Eukaryota</taxon>
        <taxon>Fungi</taxon>
        <taxon>Fungi incertae sedis</taxon>
        <taxon>Mucoromycota</taxon>
        <taxon>Mortierellomycotina</taxon>
        <taxon>Mortierellomycetes</taxon>
        <taxon>Mortierellales</taxon>
        <taxon>Mortierellaceae</taxon>
        <taxon>Entomortierella</taxon>
    </lineage>
</organism>
<reference evidence="2" key="1">
    <citation type="journal article" date="2020" name="Fungal Divers.">
        <title>Resolving the Mortierellaceae phylogeny through synthesis of multi-gene phylogenetics and phylogenomics.</title>
        <authorList>
            <person name="Vandepol N."/>
            <person name="Liber J."/>
            <person name="Desiro A."/>
            <person name="Na H."/>
            <person name="Kennedy M."/>
            <person name="Barry K."/>
            <person name="Grigoriev I.V."/>
            <person name="Miller A.N."/>
            <person name="O'Donnell K."/>
            <person name="Stajich J.E."/>
            <person name="Bonito G."/>
        </authorList>
    </citation>
    <scope>NUCLEOTIDE SEQUENCE</scope>
    <source>
        <strain evidence="2">NRRL 2769</strain>
    </source>
</reference>
<feature type="domain" description="Arm-like repeat" evidence="1">
    <location>
        <begin position="1"/>
        <end position="378"/>
    </location>
</feature>
<dbReference type="InterPro" id="IPR056251">
    <property type="entry name" value="Arm_rpt_dom"/>
</dbReference>
<dbReference type="AlphaFoldDB" id="A0A9P6MEY2"/>
<proteinExistence type="predicted"/>
<dbReference type="InterPro" id="IPR016024">
    <property type="entry name" value="ARM-type_fold"/>
</dbReference>
<gene>
    <name evidence="2" type="ORF">BGZ80_007227</name>
</gene>
<feature type="non-terminal residue" evidence="2">
    <location>
        <position position="545"/>
    </location>
</feature>
<keyword evidence="3" id="KW-1185">Reference proteome</keyword>
<accession>A0A9P6MEY2</accession>
<dbReference type="EMBL" id="JAAAID010003665">
    <property type="protein sequence ID" value="KAF9996507.1"/>
    <property type="molecule type" value="Genomic_DNA"/>
</dbReference>
<dbReference type="SUPFAM" id="SSF48371">
    <property type="entry name" value="ARM repeat"/>
    <property type="match status" value="1"/>
</dbReference>